<evidence type="ECO:0000313" key="11">
    <source>
        <dbReference type="EMBL" id="QTD46850.1"/>
    </source>
</evidence>
<dbReference type="GO" id="GO:0004400">
    <property type="term" value="F:histidinol-phosphate transaminase activity"/>
    <property type="evidence" value="ECO:0007669"/>
    <property type="project" value="UniProtKB-EC"/>
</dbReference>
<comment type="catalytic activity">
    <reaction evidence="9">
        <text>L-histidinol phosphate + 2-oxoglutarate = 3-(imidazol-4-yl)-2-oxopropyl phosphate + L-glutamate</text>
        <dbReference type="Rhea" id="RHEA:23744"/>
        <dbReference type="ChEBI" id="CHEBI:16810"/>
        <dbReference type="ChEBI" id="CHEBI:29985"/>
        <dbReference type="ChEBI" id="CHEBI:57766"/>
        <dbReference type="ChEBI" id="CHEBI:57980"/>
        <dbReference type="EC" id="2.6.1.9"/>
    </reaction>
</comment>
<dbReference type="InterPro" id="IPR004839">
    <property type="entry name" value="Aminotransferase_I/II_large"/>
</dbReference>
<dbReference type="GO" id="GO:0030170">
    <property type="term" value="F:pyridoxal phosphate binding"/>
    <property type="evidence" value="ECO:0007669"/>
    <property type="project" value="InterPro"/>
</dbReference>
<sequence length="352" mass="36934">MNIEVTHGGPDALGVPLHDLSANANACGPYPPAQRALQAADARHYPDPAYTALTVQLAAWHGVAPARIVMAASGSEFIQRLSTALALLAGPGAAVWLPAHAYGDYARAAQAAGLRRVDGASQAALLWACEPSSPLGQPQAGLAAQVAALDGGQTLVLDQAYEPLRLSGAPSLDAAALERVWRLVTPNKALGLTGVRAAYAIAPRDANAALLARVRALAPSWPIGAHGVALLEHWATVPAHGWLAVCRDTLRVWKARQIGLLQAAGWRVMPGDANFLVAARADWESAGSQFDLQNQLRGWRAQGIKLRDCASFGLPGRVRMAVAAPEVQDLLRAALALPPARPVTRAADNARF</sequence>
<proteinExistence type="inferred from homology"/>
<keyword evidence="8" id="KW-0368">Histidine biosynthesis</keyword>
<evidence type="ECO:0000256" key="7">
    <source>
        <dbReference type="ARBA" id="ARBA00022898"/>
    </source>
</evidence>
<keyword evidence="6" id="KW-0808">Transferase</keyword>
<dbReference type="SUPFAM" id="SSF53383">
    <property type="entry name" value="PLP-dependent transferases"/>
    <property type="match status" value="1"/>
</dbReference>
<keyword evidence="5" id="KW-0028">Amino-acid biosynthesis</keyword>
<dbReference type="RefSeq" id="WP_208010747.1">
    <property type="nucleotide sequence ID" value="NZ_CP071796.1"/>
</dbReference>
<dbReference type="KEGG" id="otd:J1M35_08250"/>
<keyword evidence="7" id="KW-0663">Pyridoxal phosphate</keyword>
<keyword evidence="12" id="KW-1185">Reference proteome</keyword>
<evidence type="ECO:0000256" key="6">
    <source>
        <dbReference type="ARBA" id="ARBA00022679"/>
    </source>
</evidence>
<dbReference type="InterPro" id="IPR015424">
    <property type="entry name" value="PyrdxlP-dep_Trfase"/>
</dbReference>
<evidence type="ECO:0000256" key="3">
    <source>
        <dbReference type="ARBA" id="ARBA00012748"/>
    </source>
</evidence>
<dbReference type="Proteomes" id="UP000663903">
    <property type="component" value="Chromosome"/>
</dbReference>
<dbReference type="PANTHER" id="PTHR43643">
    <property type="entry name" value="HISTIDINOL-PHOSPHATE AMINOTRANSFERASE 2"/>
    <property type="match status" value="1"/>
</dbReference>
<evidence type="ECO:0000256" key="4">
    <source>
        <dbReference type="ARBA" id="ARBA00022576"/>
    </source>
</evidence>
<dbReference type="Pfam" id="PF00155">
    <property type="entry name" value="Aminotran_1_2"/>
    <property type="match status" value="1"/>
</dbReference>
<dbReference type="Gene3D" id="3.40.640.10">
    <property type="entry name" value="Type I PLP-dependent aspartate aminotransferase-like (Major domain)"/>
    <property type="match status" value="1"/>
</dbReference>
<dbReference type="EMBL" id="CP071796">
    <property type="protein sequence ID" value="QTD46850.1"/>
    <property type="molecule type" value="Genomic_DNA"/>
</dbReference>
<protein>
    <recommendedName>
        <fullName evidence="3">histidinol-phosphate transaminase</fullName>
        <ecNumber evidence="3">2.6.1.9</ecNumber>
    </recommendedName>
</protein>
<comment type="similarity">
    <text evidence="2">Belongs to the class-II pyridoxal-phosphate-dependent aminotransferase family. Histidinol-phosphate aminotransferase subfamily.</text>
</comment>
<evidence type="ECO:0000256" key="2">
    <source>
        <dbReference type="ARBA" id="ARBA00007970"/>
    </source>
</evidence>
<dbReference type="InterPro" id="IPR015422">
    <property type="entry name" value="PyrdxlP-dep_Trfase_small"/>
</dbReference>
<dbReference type="GO" id="GO:0000105">
    <property type="term" value="P:L-histidine biosynthetic process"/>
    <property type="evidence" value="ECO:0007669"/>
    <property type="project" value="UniProtKB-KW"/>
</dbReference>
<evidence type="ECO:0000256" key="8">
    <source>
        <dbReference type="ARBA" id="ARBA00023102"/>
    </source>
</evidence>
<dbReference type="AlphaFoldDB" id="A0A975CI96"/>
<gene>
    <name evidence="11" type="ORF">J1M35_08250</name>
</gene>
<keyword evidence="4 11" id="KW-0032">Aminotransferase</keyword>
<evidence type="ECO:0000256" key="5">
    <source>
        <dbReference type="ARBA" id="ARBA00022605"/>
    </source>
</evidence>
<dbReference type="EC" id="2.6.1.9" evidence="3"/>
<feature type="domain" description="Aminotransferase class I/classII large" evidence="10">
    <location>
        <begin position="33"/>
        <end position="334"/>
    </location>
</feature>
<accession>A0A975CI96</accession>
<comment type="pathway">
    <text evidence="1">Amino-acid biosynthesis; L-histidine biosynthesis; L-histidine from 5-phospho-alpha-D-ribose 1-diphosphate: step 7/9.</text>
</comment>
<dbReference type="InterPro" id="IPR015421">
    <property type="entry name" value="PyrdxlP-dep_Trfase_major"/>
</dbReference>
<organism evidence="11 12">
    <name type="scientific">Ottowia testudinis</name>
    <dbReference type="NCBI Taxonomy" id="2816950"/>
    <lineage>
        <taxon>Bacteria</taxon>
        <taxon>Pseudomonadati</taxon>
        <taxon>Pseudomonadota</taxon>
        <taxon>Betaproteobacteria</taxon>
        <taxon>Burkholderiales</taxon>
        <taxon>Comamonadaceae</taxon>
        <taxon>Ottowia</taxon>
    </lineage>
</organism>
<evidence type="ECO:0000259" key="10">
    <source>
        <dbReference type="Pfam" id="PF00155"/>
    </source>
</evidence>
<reference evidence="11" key="1">
    <citation type="submission" date="2021-03" db="EMBL/GenBank/DDBJ databases">
        <title>Ottowia sp. 27C isolated from the cloaca of a Giant Asian pond turtle (Heosemys grandis).</title>
        <authorList>
            <person name="Spergser J."/>
            <person name="Busse H.-J."/>
        </authorList>
    </citation>
    <scope>NUCLEOTIDE SEQUENCE</scope>
    <source>
        <strain evidence="11">27C</strain>
    </source>
</reference>
<evidence type="ECO:0000256" key="9">
    <source>
        <dbReference type="ARBA" id="ARBA00047481"/>
    </source>
</evidence>
<dbReference type="Gene3D" id="3.90.1150.10">
    <property type="entry name" value="Aspartate Aminotransferase, domain 1"/>
    <property type="match status" value="1"/>
</dbReference>
<evidence type="ECO:0000313" key="12">
    <source>
        <dbReference type="Proteomes" id="UP000663903"/>
    </source>
</evidence>
<evidence type="ECO:0000256" key="1">
    <source>
        <dbReference type="ARBA" id="ARBA00005011"/>
    </source>
</evidence>
<dbReference type="PANTHER" id="PTHR43643:SF6">
    <property type="entry name" value="HISTIDINOL-PHOSPHATE AMINOTRANSFERASE"/>
    <property type="match status" value="1"/>
</dbReference>
<name>A0A975CI96_9BURK</name>
<dbReference type="InterPro" id="IPR050106">
    <property type="entry name" value="HistidinolP_aminotransfase"/>
</dbReference>